<reference key="1">
    <citation type="journal article" date="2007" name="Nature">
        <title>The medaka draft genome and insights into vertebrate genome evolution.</title>
        <authorList>
            <person name="Kasahara M."/>
            <person name="Naruse K."/>
            <person name="Sasaki S."/>
            <person name="Nakatani Y."/>
            <person name="Qu W."/>
            <person name="Ahsan B."/>
            <person name="Yamada T."/>
            <person name="Nagayasu Y."/>
            <person name="Doi K."/>
            <person name="Kasai Y."/>
            <person name="Jindo T."/>
            <person name="Kobayashi D."/>
            <person name="Shimada A."/>
            <person name="Toyoda A."/>
            <person name="Kuroki Y."/>
            <person name="Fujiyama A."/>
            <person name="Sasaki T."/>
            <person name="Shimizu A."/>
            <person name="Asakawa S."/>
            <person name="Shimizu N."/>
            <person name="Hashimoto S."/>
            <person name="Yang J."/>
            <person name="Lee Y."/>
            <person name="Matsushima K."/>
            <person name="Sugano S."/>
            <person name="Sakaizumi M."/>
            <person name="Narita T."/>
            <person name="Ohishi K."/>
            <person name="Haga S."/>
            <person name="Ohta F."/>
            <person name="Nomoto H."/>
            <person name="Nogata K."/>
            <person name="Morishita T."/>
            <person name="Endo T."/>
            <person name="Shin-I T."/>
            <person name="Takeda H."/>
            <person name="Morishita S."/>
            <person name="Kohara Y."/>
        </authorList>
    </citation>
    <scope>NUCLEOTIDE SEQUENCE [LARGE SCALE GENOMIC DNA]</scope>
    <source>
        <strain>Hd-rR</strain>
    </source>
</reference>
<dbReference type="PANTHER" id="PTHR13633:SF3">
    <property type="entry name" value="MITOCHONDRIAL TRANSCRIPTION RESCUE FACTOR 1"/>
    <property type="match status" value="1"/>
</dbReference>
<feature type="domain" description="Mitochondrial transcription rescue factor 1 C-terminal" evidence="2">
    <location>
        <begin position="166"/>
        <end position="268"/>
    </location>
</feature>
<reference evidence="3" key="4">
    <citation type="submission" date="2025-09" db="UniProtKB">
        <authorList>
            <consortium name="Ensembl"/>
        </authorList>
    </citation>
    <scope>IDENTIFICATION</scope>
    <source>
        <strain evidence="3">HNI</strain>
    </source>
</reference>
<proteinExistence type="predicted"/>
<name>A0A3P9KE61_ORYLA</name>
<sequence>MVTKFPSDPVGAVYSQLLPTITREEDSGACGVQGSYERLSMVTRWSARMQSLVAQALVMRQLGRFNPRHLVAAGYGLRQTHWCPRAIHTLQLWGSRGAPLIHSGHQLVFHLRDAARSSSVQHLRFKSNKKKASSAAAQDEDEEEEEDDQEDRDYDNVDPNLPKDFKDVEKHVRSFRFDVIMKAGLDIARNKIEDAFYNNKLRLNGHKLMKKSKMVKAGDSLDLVLSENQQTNMVMLMRVVLLKVVDESINAEKYKVSIRRWKHLELSKDNAFKQ</sequence>
<dbReference type="Pfam" id="PF25818">
    <property type="entry name" value="MTRES1_C"/>
    <property type="match status" value="1"/>
</dbReference>
<feature type="compositionally biased region" description="Acidic residues" evidence="1">
    <location>
        <begin position="138"/>
        <end position="153"/>
    </location>
</feature>
<protein>
    <submittedName>
        <fullName evidence="3">Mitochondrial transcription rescue factor 1</fullName>
    </submittedName>
</protein>
<dbReference type="Ensembl" id="ENSORLT00020004265.1">
    <property type="protein sequence ID" value="ENSORLP00020006629.1"/>
    <property type="gene ID" value="ENSORLG00020007488.1"/>
</dbReference>
<dbReference type="InterPro" id="IPR057896">
    <property type="entry name" value="MTRES1_C"/>
</dbReference>
<evidence type="ECO:0000313" key="3">
    <source>
        <dbReference type="Ensembl" id="ENSORLP00020006629.1"/>
    </source>
</evidence>
<organism evidence="3 4">
    <name type="scientific">Oryzias latipes</name>
    <name type="common">Japanese rice fish</name>
    <name type="synonym">Japanese killifish</name>
    <dbReference type="NCBI Taxonomy" id="8090"/>
    <lineage>
        <taxon>Eukaryota</taxon>
        <taxon>Metazoa</taxon>
        <taxon>Chordata</taxon>
        <taxon>Craniata</taxon>
        <taxon>Vertebrata</taxon>
        <taxon>Euteleostomi</taxon>
        <taxon>Actinopterygii</taxon>
        <taxon>Neopterygii</taxon>
        <taxon>Teleostei</taxon>
        <taxon>Neoteleostei</taxon>
        <taxon>Acanthomorphata</taxon>
        <taxon>Ovalentaria</taxon>
        <taxon>Atherinomorphae</taxon>
        <taxon>Beloniformes</taxon>
        <taxon>Adrianichthyidae</taxon>
        <taxon>Oryziinae</taxon>
        <taxon>Oryzias</taxon>
    </lineage>
</organism>
<reference evidence="3" key="3">
    <citation type="submission" date="2025-08" db="UniProtKB">
        <authorList>
            <consortium name="Ensembl"/>
        </authorList>
    </citation>
    <scope>IDENTIFICATION</scope>
    <source>
        <strain evidence="3">HNI</strain>
    </source>
</reference>
<evidence type="ECO:0000256" key="1">
    <source>
        <dbReference type="SAM" id="MobiDB-lite"/>
    </source>
</evidence>
<feature type="compositionally biased region" description="Basic residues" evidence="1">
    <location>
        <begin position="123"/>
        <end position="132"/>
    </location>
</feature>
<dbReference type="AlphaFoldDB" id="A0A3P9KE61"/>
<accession>A0A3P9KE61</accession>
<dbReference type="Proteomes" id="UP000265180">
    <property type="component" value="Chromosome 22"/>
</dbReference>
<evidence type="ECO:0000259" key="2">
    <source>
        <dbReference type="Pfam" id="PF25818"/>
    </source>
</evidence>
<reference evidence="3 4" key="2">
    <citation type="submission" date="2017-04" db="EMBL/GenBank/DDBJ databases">
        <title>CpG methylation of centromeres and impact of large insertions on vertebrate speciation.</title>
        <authorList>
            <person name="Ichikawa K."/>
            <person name="Yoshimura J."/>
            <person name="Morishita S."/>
        </authorList>
    </citation>
    <scope>NUCLEOTIDE SEQUENCE</scope>
    <source>
        <strain evidence="3 4">HNI</strain>
    </source>
</reference>
<feature type="region of interest" description="Disordered" evidence="1">
    <location>
        <begin position="122"/>
        <end position="161"/>
    </location>
</feature>
<evidence type="ECO:0000313" key="4">
    <source>
        <dbReference type="Proteomes" id="UP000265180"/>
    </source>
</evidence>
<dbReference type="PANTHER" id="PTHR13633">
    <property type="entry name" value="MITOCHONDRIAL TRANSCRIPTION RESCUE FACTOR 1"/>
    <property type="match status" value="1"/>
</dbReference>